<protein>
    <submittedName>
        <fullName evidence="1">Putative secreted protein</fullName>
    </submittedName>
</protein>
<dbReference type="EMBL" id="GBBM01007722">
    <property type="protein sequence ID" value="JAC27696.1"/>
    <property type="molecule type" value="mRNA"/>
</dbReference>
<dbReference type="AlphaFoldDB" id="A0A023G0K1"/>
<sequence>MLSRQFALYLVVLPANVSHGFLEFRFRITLAGKAIPLKFLPRGQFSLNTERIYIKKHRGFLNNKNNGILLRCCHNICGPPHYRSHWHKGQDAAKLARTTTAFQSSSGANTTLRP</sequence>
<accession>A0A023G0K1</accession>
<organism evidence="1">
    <name type="scientific">Amblyomma triste</name>
    <name type="common">Neotropical tick</name>
    <dbReference type="NCBI Taxonomy" id="251400"/>
    <lineage>
        <taxon>Eukaryota</taxon>
        <taxon>Metazoa</taxon>
        <taxon>Ecdysozoa</taxon>
        <taxon>Arthropoda</taxon>
        <taxon>Chelicerata</taxon>
        <taxon>Arachnida</taxon>
        <taxon>Acari</taxon>
        <taxon>Parasitiformes</taxon>
        <taxon>Ixodida</taxon>
        <taxon>Ixodoidea</taxon>
        <taxon>Ixodidae</taxon>
        <taxon>Amblyomminae</taxon>
        <taxon>Amblyomma</taxon>
    </lineage>
</organism>
<name>A0A023G0K1_AMBTT</name>
<evidence type="ECO:0000313" key="1">
    <source>
        <dbReference type="EMBL" id="JAC27696.1"/>
    </source>
</evidence>
<reference evidence="1" key="1">
    <citation type="submission" date="2014-03" db="EMBL/GenBank/DDBJ databases">
        <title>The sialotranscriptome of Amblyomma triste, Amblyomma parvum and Amblyomma cajennense ticks, uncovered by 454-based RNA-seq.</title>
        <authorList>
            <person name="Garcia G.R."/>
            <person name="Gardinassi L.G."/>
            <person name="Ribeiro J.M."/>
            <person name="Anatriello E."/>
            <person name="Ferreira B.R."/>
            <person name="Moreira H.N."/>
            <person name="Mafra C."/>
            <person name="Olegario M.M."/>
            <person name="Szabo P.J."/>
            <person name="Miranda-Santos I.K."/>
            <person name="Maruyama S.R."/>
        </authorList>
    </citation>
    <scope>NUCLEOTIDE SEQUENCE</scope>
    <source>
        <strain evidence="1">Mato Grasso do Sul</strain>
        <tissue evidence="1">Salivary glands</tissue>
    </source>
</reference>
<proteinExistence type="evidence at transcript level"/>